<proteinExistence type="predicted"/>
<dbReference type="Pfam" id="PF09928">
    <property type="entry name" value="DUF2160"/>
    <property type="match status" value="1"/>
</dbReference>
<dbReference type="EMBL" id="CYUD01000003">
    <property type="protein sequence ID" value="CUJ91122.1"/>
    <property type="molecule type" value="Genomic_DNA"/>
</dbReference>
<dbReference type="Proteomes" id="UP000051260">
    <property type="component" value="Unassembled WGS sequence"/>
</dbReference>
<feature type="transmembrane region" description="Helical" evidence="1">
    <location>
        <begin position="90"/>
        <end position="110"/>
    </location>
</feature>
<dbReference type="OrthoDB" id="5420630at2"/>
<sequence>MRKLLLTLPFLPTTAFAQAKAGWGNVGQQEEKGFSWTDPLWPDFWMAWTPATLAVFVGIFSAIALIGVLEGFKFRDGIERRGVLGLTTTLGDRLFITLLGSAYIFLAWLGLVGQPVWTPLFLSIGWGIFVFWKV</sequence>
<gene>
    <name evidence="3" type="ORF">RUE5091_01060</name>
</gene>
<feature type="transmembrane region" description="Helical" evidence="1">
    <location>
        <begin position="116"/>
        <end position="132"/>
    </location>
</feature>
<dbReference type="InterPro" id="IPR018678">
    <property type="entry name" value="DUF2160_TM"/>
</dbReference>
<dbReference type="STRING" id="1715692.RUE5091_01060"/>
<evidence type="ECO:0000256" key="1">
    <source>
        <dbReference type="SAM" id="Phobius"/>
    </source>
</evidence>
<evidence type="ECO:0000313" key="3">
    <source>
        <dbReference type="EMBL" id="CUJ91122.1"/>
    </source>
</evidence>
<accession>A0A0N7M8U6</accession>
<keyword evidence="1" id="KW-0472">Membrane</keyword>
<keyword evidence="1" id="KW-0812">Transmembrane</keyword>
<keyword evidence="2" id="KW-0732">Signal</keyword>
<keyword evidence="1" id="KW-1133">Transmembrane helix</keyword>
<evidence type="ECO:0000313" key="4">
    <source>
        <dbReference type="Proteomes" id="UP000051260"/>
    </source>
</evidence>
<organism evidence="3 4">
    <name type="scientific">Ruegeria denitrificans</name>
    <dbReference type="NCBI Taxonomy" id="1715692"/>
    <lineage>
        <taxon>Bacteria</taxon>
        <taxon>Pseudomonadati</taxon>
        <taxon>Pseudomonadota</taxon>
        <taxon>Alphaproteobacteria</taxon>
        <taxon>Rhodobacterales</taxon>
        <taxon>Roseobacteraceae</taxon>
        <taxon>Ruegeria</taxon>
    </lineage>
</organism>
<feature type="chain" id="PRO_5006015969" evidence="2">
    <location>
        <begin position="20"/>
        <end position="134"/>
    </location>
</feature>
<evidence type="ECO:0000256" key="2">
    <source>
        <dbReference type="SAM" id="SignalP"/>
    </source>
</evidence>
<protein>
    <submittedName>
        <fullName evidence="3">Putative small integral membrane protein</fullName>
    </submittedName>
</protein>
<dbReference type="AlphaFoldDB" id="A0A0N7M8U6"/>
<keyword evidence="4" id="KW-1185">Reference proteome</keyword>
<name>A0A0N7M8U6_9RHOB</name>
<reference evidence="4" key="1">
    <citation type="submission" date="2015-09" db="EMBL/GenBank/DDBJ databases">
        <authorList>
            <person name="Rodrigo-Torres L."/>
            <person name="Arahal D.R."/>
        </authorList>
    </citation>
    <scope>NUCLEOTIDE SEQUENCE [LARGE SCALE GENOMIC DNA]</scope>
    <source>
        <strain evidence="4">CECT 5091</strain>
    </source>
</reference>
<feature type="signal peptide" evidence="2">
    <location>
        <begin position="1"/>
        <end position="19"/>
    </location>
</feature>
<feature type="transmembrane region" description="Helical" evidence="1">
    <location>
        <begin position="45"/>
        <end position="69"/>
    </location>
</feature>